<keyword evidence="10" id="KW-0732">Signal</keyword>
<sequence length="660" mass="73673" precursor="true">MKWILLLALQTTWLVMSHATSPYQALSRTQLETLYAERLAEEKELASATFRNGVGNLGWQSSSHPDGNVTEWARVDFEDESLIDLVVLTPVLWRDSLGVIQADGFPLEFKVFIGKQGDLKGKEVASLGLRDGLLPRNSPVMIPIPPTLGSWVRVEANQLSQGILDKRYRCQVSEIIVFSGEENVASGCTTAASSVGWTRISQSINSNTLVDGFMPYLMDAALGDGSTPYVTFFLAKDRVSFTFDLGTVRRINRIHLHSADQNANVPKIHHADYALPDHLVISGANQADFSDEVLLTEYKKQSIYNSGPILMRKFAARECRFVRLTAMQGYQAPEASKRWRCMGFAEVEIFENSRNVAANVLPNVDGPAVTKDGQLRTLTDGQNHFGPILTLREWMSQLARRHDLAIELSQVRTEIDRRSVIQNRNFRWALGIIAGMIAVSIAILVWARINQVRQANHLKRRFAADLHDGLGADLHSIGLLSDLAQDAAESPAMLKSMLTEIRSVTKDASASLRYMSRTEKEDAPYSDLMRLMKQAVERIAVGLDHQLEANGTEHLESLRPQTRADLLAFYKECIVNISRHASATKLMTTLQVSPQELRLTVADDGQGLPTATDRDIPASLLRRAKLLGAQVRVDTAPTEGTSVHLVLRRSQWTGWRRWFH</sequence>
<dbReference type="Gene3D" id="3.30.565.10">
    <property type="entry name" value="Histidine kinase-like ATPase, C-terminal domain"/>
    <property type="match status" value="1"/>
</dbReference>
<dbReference type="GO" id="GO:0016020">
    <property type="term" value="C:membrane"/>
    <property type="evidence" value="ECO:0007669"/>
    <property type="project" value="InterPro"/>
</dbReference>
<keyword evidence="4" id="KW-0808">Transferase</keyword>
<feature type="domain" description="Signal transduction histidine kinase subgroup 3 dimerisation and phosphoacceptor" evidence="11">
    <location>
        <begin position="460"/>
        <end position="518"/>
    </location>
</feature>
<keyword evidence="3" id="KW-0597">Phosphoprotein</keyword>
<evidence type="ECO:0000313" key="12">
    <source>
        <dbReference type="EMBL" id="TWU60466.1"/>
    </source>
</evidence>
<dbReference type="GO" id="GO:0005524">
    <property type="term" value="F:ATP binding"/>
    <property type="evidence" value="ECO:0007669"/>
    <property type="project" value="UniProtKB-KW"/>
</dbReference>
<evidence type="ECO:0000256" key="3">
    <source>
        <dbReference type="ARBA" id="ARBA00022553"/>
    </source>
</evidence>
<dbReference type="Pfam" id="PF07730">
    <property type="entry name" value="HisKA_3"/>
    <property type="match status" value="1"/>
</dbReference>
<dbReference type="OrthoDB" id="227596at2"/>
<name>A0A5C6FF77_9BACT</name>
<proteinExistence type="predicted"/>
<protein>
    <recommendedName>
        <fullName evidence="2">histidine kinase</fullName>
        <ecNumber evidence="2">2.7.13.3</ecNumber>
    </recommendedName>
</protein>
<evidence type="ECO:0000259" key="11">
    <source>
        <dbReference type="Pfam" id="PF07730"/>
    </source>
</evidence>
<accession>A0A5C6FF77</accession>
<dbReference type="Gene3D" id="1.20.5.1930">
    <property type="match status" value="1"/>
</dbReference>
<keyword evidence="8" id="KW-0902">Two-component regulatory system</keyword>
<dbReference type="GO" id="GO:0000155">
    <property type="term" value="F:phosphorelay sensor kinase activity"/>
    <property type="evidence" value="ECO:0007669"/>
    <property type="project" value="InterPro"/>
</dbReference>
<dbReference type="AlphaFoldDB" id="A0A5C6FF77"/>
<dbReference type="SUPFAM" id="SSF55874">
    <property type="entry name" value="ATPase domain of HSP90 chaperone/DNA topoisomerase II/histidine kinase"/>
    <property type="match status" value="1"/>
</dbReference>
<dbReference type="EMBL" id="SJPW01000001">
    <property type="protein sequence ID" value="TWU60466.1"/>
    <property type="molecule type" value="Genomic_DNA"/>
</dbReference>
<evidence type="ECO:0000313" key="13">
    <source>
        <dbReference type="Proteomes" id="UP000318288"/>
    </source>
</evidence>
<keyword evidence="7" id="KW-0067">ATP-binding</keyword>
<keyword evidence="6" id="KW-0418">Kinase</keyword>
<evidence type="ECO:0000256" key="2">
    <source>
        <dbReference type="ARBA" id="ARBA00012438"/>
    </source>
</evidence>
<dbReference type="InterPro" id="IPR011712">
    <property type="entry name" value="Sig_transdc_His_kin_sub3_dim/P"/>
</dbReference>
<reference evidence="12 13" key="1">
    <citation type="submission" date="2019-02" db="EMBL/GenBank/DDBJ databases">
        <title>Deep-cultivation of Planctomycetes and their phenomic and genomic characterization uncovers novel biology.</title>
        <authorList>
            <person name="Wiegand S."/>
            <person name="Jogler M."/>
            <person name="Boedeker C."/>
            <person name="Pinto D."/>
            <person name="Vollmers J."/>
            <person name="Rivas-Marin E."/>
            <person name="Kohn T."/>
            <person name="Peeters S.H."/>
            <person name="Heuer A."/>
            <person name="Rast P."/>
            <person name="Oberbeckmann S."/>
            <person name="Bunk B."/>
            <person name="Jeske O."/>
            <person name="Meyerdierks A."/>
            <person name="Storesund J.E."/>
            <person name="Kallscheuer N."/>
            <person name="Luecker S."/>
            <person name="Lage O.M."/>
            <person name="Pohl T."/>
            <person name="Merkel B.J."/>
            <person name="Hornburger P."/>
            <person name="Mueller R.-W."/>
            <person name="Bruemmer F."/>
            <person name="Labrenz M."/>
            <person name="Spormann A.M."/>
            <person name="Op Den Camp H."/>
            <person name="Overmann J."/>
            <person name="Amann R."/>
            <person name="Jetten M.S.M."/>
            <person name="Mascher T."/>
            <person name="Medema M.H."/>
            <person name="Devos D.P."/>
            <person name="Kaster A.-K."/>
            <person name="Ovreas L."/>
            <person name="Rohde M."/>
            <person name="Galperin M.Y."/>
            <person name="Jogler C."/>
        </authorList>
    </citation>
    <scope>NUCLEOTIDE SEQUENCE [LARGE SCALE GENOMIC DNA]</scope>
    <source>
        <strain evidence="12 13">Poly51</strain>
    </source>
</reference>
<keyword evidence="9" id="KW-0812">Transmembrane</keyword>
<dbReference type="RefSeq" id="WP_146454282.1">
    <property type="nucleotide sequence ID" value="NZ_SJPW01000001.1"/>
</dbReference>
<dbReference type="InterPro" id="IPR036890">
    <property type="entry name" value="HATPase_C_sf"/>
</dbReference>
<evidence type="ECO:0000256" key="4">
    <source>
        <dbReference type="ARBA" id="ARBA00022679"/>
    </source>
</evidence>
<comment type="catalytic activity">
    <reaction evidence="1">
        <text>ATP + protein L-histidine = ADP + protein N-phospho-L-histidine.</text>
        <dbReference type="EC" id="2.7.13.3"/>
    </reaction>
</comment>
<dbReference type="EC" id="2.7.13.3" evidence="2"/>
<dbReference type="PANTHER" id="PTHR24421">
    <property type="entry name" value="NITRATE/NITRITE SENSOR PROTEIN NARX-RELATED"/>
    <property type="match status" value="1"/>
</dbReference>
<evidence type="ECO:0000256" key="1">
    <source>
        <dbReference type="ARBA" id="ARBA00000085"/>
    </source>
</evidence>
<keyword evidence="5" id="KW-0547">Nucleotide-binding</keyword>
<dbReference type="Proteomes" id="UP000318288">
    <property type="component" value="Unassembled WGS sequence"/>
</dbReference>
<evidence type="ECO:0000256" key="9">
    <source>
        <dbReference type="SAM" id="Phobius"/>
    </source>
</evidence>
<dbReference type="GO" id="GO:0046983">
    <property type="term" value="F:protein dimerization activity"/>
    <property type="evidence" value="ECO:0007669"/>
    <property type="project" value="InterPro"/>
</dbReference>
<evidence type="ECO:0000256" key="6">
    <source>
        <dbReference type="ARBA" id="ARBA00022777"/>
    </source>
</evidence>
<keyword evidence="9" id="KW-0472">Membrane</keyword>
<organism evidence="12 13">
    <name type="scientific">Rubripirellula tenax</name>
    <dbReference type="NCBI Taxonomy" id="2528015"/>
    <lineage>
        <taxon>Bacteria</taxon>
        <taxon>Pseudomonadati</taxon>
        <taxon>Planctomycetota</taxon>
        <taxon>Planctomycetia</taxon>
        <taxon>Pirellulales</taxon>
        <taxon>Pirellulaceae</taxon>
        <taxon>Rubripirellula</taxon>
    </lineage>
</organism>
<feature type="signal peptide" evidence="10">
    <location>
        <begin position="1"/>
        <end position="19"/>
    </location>
</feature>
<evidence type="ECO:0000256" key="8">
    <source>
        <dbReference type="ARBA" id="ARBA00023012"/>
    </source>
</evidence>
<comment type="caution">
    <text evidence="12">The sequence shown here is derived from an EMBL/GenBank/DDBJ whole genome shotgun (WGS) entry which is preliminary data.</text>
</comment>
<evidence type="ECO:0000256" key="10">
    <source>
        <dbReference type="SAM" id="SignalP"/>
    </source>
</evidence>
<keyword evidence="9" id="KW-1133">Transmembrane helix</keyword>
<evidence type="ECO:0000256" key="7">
    <source>
        <dbReference type="ARBA" id="ARBA00022840"/>
    </source>
</evidence>
<feature type="transmembrane region" description="Helical" evidence="9">
    <location>
        <begin position="428"/>
        <end position="449"/>
    </location>
</feature>
<dbReference type="InterPro" id="IPR050482">
    <property type="entry name" value="Sensor_HK_TwoCompSys"/>
</dbReference>
<gene>
    <name evidence="12" type="ORF">Poly51_07420</name>
</gene>
<keyword evidence="13" id="KW-1185">Reference proteome</keyword>
<feature type="chain" id="PRO_5022995458" description="histidine kinase" evidence="10">
    <location>
        <begin position="20"/>
        <end position="660"/>
    </location>
</feature>
<dbReference type="PANTHER" id="PTHR24421:SF10">
    <property type="entry name" value="NITRATE_NITRITE SENSOR PROTEIN NARQ"/>
    <property type="match status" value="1"/>
</dbReference>
<evidence type="ECO:0000256" key="5">
    <source>
        <dbReference type="ARBA" id="ARBA00022741"/>
    </source>
</evidence>